<comment type="pathway">
    <text evidence="1">Carbohydrate biosynthesis.</text>
</comment>
<dbReference type="AlphaFoldDB" id="A0A2V3IWX8"/>
<evidence type="ECO:0000256" key="1">
    <source>
        <dbReference type="ARBA" id="ARBA00024331"/>
    </source>
</evidence>
<accession>A0A2V3IWX8</accession>
<dbReference type="SUPFAM" id="SSF56655">
    <property type="entry name" value="Carbohydrate phosphatase"/>
    <property type="match status" value="1"/>
</dbReference>
<dbReference type="GO" id="GO:0005986">
    <property type="term" value="P:sucrose biosynthetic process"/>
    <property type="evidence" value="ECO:0007669"/>
    <property type="project" value="TreeGrafter"/>
</dbReference>
<dbReference type="Proteomes" id="UP000247409">
    <property type="component" value="Unassembled WGS sequence"/>
</dbReference>
<dbReference type="PANTHER" id="PTHR11556">
    <property type="entry name" value="FRUCTOSE-1,6-BISPHOSPHATASE-RELATED"/>
    <property type="match status" value="1"/>
</dbReference>
<proteinExistence type="predicted"/>
<dbReference type="GO" id="GO:0005829">
    <property type="term" value="C:cytosol"/>
    <property type="evidence" value="ECO:0007669"/>
    <property type="project" value="TreeGrafter"/>
</dbReference>
<evidence type="ECO:0000313" key="4">
    <source>
        <dbReference type="Proteomes" id="UP000247409"/>
    </source>
</evidence>
<protein>
    <submittedName>
        <fullName evidence="3">Fructose-1,6-bisphosphatase class 1 1</fullName>
    </submittedName>
</protein>
<reference evidence="3 4" key="1">
    <citation type="journal article" date="2018" name="Mol. Biol. Evol.">
        <title>Analysis of the draft genome of the red seaweed Gracilariopsis chorda provides insights into genome size evolution in Rhodophyta.</title>
        <authorList>
            <person name="Lee J."/>
            <person name="Yang E.C."/>
            <person name="Graf L."/>
            <person name="Yang J.H."/>
            <person name="Qiu H."/>
            <person name="Zel Zion U."/>
            <person name="Chan C.X."/>
            <person name="Stephens T.G."/>
            <person name="Weber A.P.M."/>
            <person name="Boo G.H."/>
            <person name="Boo S.M."/>
            <person name="Kim K.M."/>
            <person name="Shin Y."/>
            <person name="Jung M."/>
            <person name="Lee S.J."/>
            <person name="Yim H.S."/>
            <person name="Lee J.H."/>
            <person name="Bhattacharya D."/>
            <person name="Yoon H.S."/>
        </authorList>
    </citation>
    <scope>NUCLEOTIDE SEQUENCE [LARGE SCALE GENOMIC DNA]</scope>
    <source>
        <strain evidence="3 4">SKKU-2015</strain>
        <tissue evidence="3">Whole body</tissue>
    </source>
</reference>
<keyword evidence="4" id="KW-1185">Reference proteome</keyword>
<dbReference type="GO" id="GO:0006000">
    <property type="term" value="P:fructose metabolic process"/>
    <property type="evidence" value="ECO:0007669"/>
    <property type="project" value="TreeGrafter"/>
</dbReference>
<evidence type="ECO:0000313" key="3">
    <source>
        <dbReference type="EMBL" id="PXF46656.1"/>
    </source>
</evidence>
<dbReference type="Gene3D" id="3.40.190.80">
    <property type="match status" value="1"/>
</dbReference>
<dbReference type="InterPro" id="IPR000146">
    <property type="entry name" value="FBPase_class-1"/>
</dbReference>
<dbReference type="OrthoDB" id="322at2759"/>
<name>A0A2V3IWX8_9FLOR</name>
<dbReference type="GO" id="GO:0030388">
    <property type="term" value="P:fructose 1,6-bisphosphate metabolic process"/>
    <property type="evidence" value="ECO:0007669"/>
    <property type="project" value="TreeGrafter"/>
</dbReference>
<dbReference type="GO" id="GO:0006094">
    <property type="term" value="P:gluconeogenesis"/>
    <property type="evidence" value="ECO:0007669"/>
    <property type="project" value="TreeGrafter"/>
</dbReference>
<gene>
    <name evidence="3" type="ORF">BWQ96_03645</name>
</gene>
<comment type="caution">
    <text evidence="3">The sequence shown here is derived from an EMBL/GenBank/DDBJ whole genome shotgun (WGS) entry which is preliminary data.</text>
</comment>
<feature type="domain" description="Fructose-1-6-bisphosphatase class I N-terminal" evidence="2">
    <location>
        <begin position="106"/>
        <end position="236"/>
    </location>
</feature>
<dbReference type="STRING" id="448386.A0A2V3IWX8"/>
<dbReference type="GO" id="GO:0006002">
    <property type="term" value="P:fructose 6-phosphate metabolic process"/>
    <property type="evidence" value="ECO:0007669"/>
    <property type="project" value="TreeGrafter"/>
</dbReference>
<dbReference type="PANTHER" id="PTHR11556:SF35">
    <property type="entry name" value="SEDOHEPTULOSE-1,7-BISPHOSPHATASE, CHLOROPLASTIC"/>
    <property type="match status" value="1"/>
</dbReference>
<dbReference type="Pfam" id="PF00316">
    <property type="entry name" value="FBPase"/>
    <property type="match status" value="1"/>
</dbReference>
<dbReference type="EMBL" id="NBIV01000035">
    <property type="protein sequence ID" value="PXF46656.1"/>
    <property type="molecule type" value="Genomic_DNA"/>
</dbReference>
<organism evidence="3 4">
    <name type="scientific">Gracilariopsis chorda</name>
    <dbReference type="NCBI Taxonomy" id="448386"/>
    <lineage>
        <taxon>Eukaryota</taxon>
        <taxon>Rhodophyta</taxon>
        <taxon>Florideophyceae</taxon>
        <taxon>Rhodymeniophycidae</taxon>
        <taxon>Gracilariales</taxon>
        <taxon>Gracilariaceae</taxon>
        <taxon>Gracilariopsis</taxon>
    </lineage>
</organism>
<dbReference type="InterPro" id="IPR033391">
    <property type="entry name" value="FBPase_N"/>
</dbReference>
<dbReference type="Gene3D" id="3.30.540.10">
    <property type="entry name" value="Fructose-1,6-Bisphosphatase, subunit A, domain 1"/>
    <property type="match status" value="1"/>
</dbReference>
<sequence length="354" mass="38500">MPPEGSSGSLTSSLISLTLETARDQYKQTGAKKSAPLCTPPLSPLTPEPEFCHTTAFQTATFPSHVRAYSSRAKHDSPGELVRLLDDISTASHSISSYVSRHHHDDQGPSLDPLIASKRLHSALCHDGYACLILDKEYDRPLTFCDSALHGPYVVMITPLDIDPSEQHLMCGTLFSVYKRTSSPSVSGRLEDLCQKTVDQIAAGYIMYASATTLQYTLGKGVHSFCLHPVATQFFLNPSKPLRFAGKNDLYCDYAVVKSDATLGTVTTSLVKRLQGRIYDNGCFVADFDGAVRSGGIVLWYNLHLFCEAAPMAFLAEQMGGRAVDAQCNRILGKFITICSAQTAAFLLSCVILS</sequence>
<evidence type="ECO:0000259" key="2">
    <source>
        <dbReference type="Pfam" id="PF00316"/>
    </source>
</evidence>
<dbReference type="GO" id="GO:0042132">
    <property type="term" value="F:fructose 1,6-bisphosphate 1-phosphatase activity"/>
    <property type="evidence" value="ECO:0007669"/>
    <property type="project" value="TreeGrafter"/>
</dbReference>